<dbReference type="KEGG" id="htq:FRZ44_33490"/>
<reference evidence="1 2" key="1">
    <citation type="submission" date="2019-08" db="EMBL/GenBank/DDBJ databases">
        <title>Hyperibacter terrae gen. nov., sp. nov. and Hyperibacter viscosus sp. nov., two new members in the family Rhodospirillaceae isolated from the rhizosphere of Hypericum perforatum.</title>
        <authorList>
            <person name="Noviana Z."/>
        </authorList>
    </citation>
    <scope>NUCLEOTIDE SEQUENCE [LARGE SCALE GENOMIC DNA]</scope>
    <source>
        <strain evidence="1 2">R5913</strain>
    </source>
</reference>
<dbReference type="EMBL" id="CP042906">
    <property type="protein sequence ID" value="QEX18045.1"/>
    <property type="molecule type" value="Genomic_DNA"/>
</dbReference>
<dbReference type="RefSeq" id="WP_151178244.1">
    <property type="nucleotide sequence ID" value="NZ_CP042906.1"/>
</dbReference>
<organism evidence="1 2">
    <name type="scientific">Hypericibacter terrae</name>
    <dbReference type="NCBI Taxonomy" id="2602015"/>
    <lineage>
        <taxon>Bacteria</taxon>
        <taxon>Pseudomonadati</taxon>
        <taxon>Pseudomonadota</taxon>
        <taxon>Alphaproteobacteria</taxon>
        <taxon>Rhodospirillales</taxon>
        <taxon>Dongiaceae</taxon>
        <taxon>Hypericibacter</taxon>
    </lineage>
</organism>
<keyword evidence="2" id="KW-1185">Reference proteome</keyword>
<dbReference type="Proteomes" id="UP000326202">
    <property type="component" value="Chromosome"/>
</dbReference>
<name>A0A5J6MN92_9PROT</name>
<evidence type="ECO:0000313" key="2">
    <source>
        <dbReference type="Proteomes" id="UP000326202"/>
    </source>
</evidence>
<proteinExistence type="predicted"/>
<dbReference type="OrthoDB" id="7313936at2"/>
<sequence>MRSPLAIPTADNAWEHLRVTAMWRLRSILERHGNRLSSEHHNALWALIVSMVARLEGTDRGRLAFGLPTGMGKTTAIVALCAAMEDVQHLIGNKTIAVSASKVEALCELKRAMIAEGVSPEHVGLIHSKRYDPKIAAKIAAGEVAKDDYASEPSEGHDRPILLVSHARVRGQNGAVADYMRRDLLIWDESLFVSDSSGVALCSLDEDAGALQRVARYKPEMADLADYLDSCIGLCHAKMEELQENGEQEAVFRFPNLSADYMEKFRGLIGSRYETVARLLDYVNEPIRYIPTKLGGVLSYRLAVPDDIENIVILDASHPIRELVRSTEGVIDAERDHPLIAGLGINLSRIKRFDRTTIKYMKRSGSRTEMTRDLLKTKRGDERSVSRELVEVIRNIPEHEAALVFTYKPRPRDKRSMASVLLSDLEDAGIDTAAKVTDHSGAQRDRITVLTWGQETSSNHYSHCKHVILAGVLLRAEEDVAAAFVGETRNIRVNIDNDRIRALIQTEAAHCAYQAASRGSCRTAVNGYAEAMTLWLMHADPVIVETLREVMPGVKVEPWRSVTATFRGAKENTTAATIAEFLGRLPEGTREVSIRQLRKETGLDSIPGQSFRRARDAALQQVPWVIAGRSLVRAF</sequence>
<protein>
    <submittedName>
        <fullName evidence="1">Uncharacterized protein</fullName>
    </submittedName>
</protein>
<gene>
    <name evidence="1" type="ORF">FRZ44_33490</name>
</gene>
<evidence type="ECO:0000313" key="1">
    <source>
        <dbReference type="EMBL" id="QEX18045.1"/>
    </source>
</evidence>
<accession>A0A5J6MN92</accession>
<dbReference type="AlphaFoldDB" id="A0A5J6MN92"/>